<evidence type="ECO:0000256" key="3">
    <source>
        <dbReference type="ARBA" id="ARBA00011915"/>
    </source>
</evidence>
<feature type="domain" description="Enoyl-CoA hydratase/isomerase" evidence="8">
    <location>
        <begin position="14"/>
        <end position="336"/>
    </location>
</feature>
<evidence type="ECO:0000313" key="11">
    <source>
        <dbReference type="RefSeq" id="XP_028130983.1"/>
    </source>
</evidence>
<evidence type="ECO:0000256" key="1">
    <source>
        <dbReference type="ARBA" id="ARBA00001709"/>
    </source>
</evidence>
<proteinExistence type="inferred from homology"/>
<dbReference type="InterPro" id="IPR045004">
    <property type="entry name" value="ECH_dom"/>
</dbReference>
<dbReference type="KEGG" id="dvv:114326753"/>
<dbReference type="EC" id="3.1.2.4" evidence="3"/>
<comment type="catalytic activity">
    <reaction evidence="1">
        <text>3-hydroxy-2-methylpropanoyl-CoA + H2O = 3-hydroxy-2-methylpropanoate + CoA + H(+)</text>
        <dbReference type="Rhea" id="RHEA:20888"/>
        <dbReference type="ChEBI" id="CHEBI:11805"/>
        <dbReference type="ChEBI" id="CHEBI:15377"/>
        <dbReference type="ChEBI" id="CHEBI:15378"/>
        <dbReference type="ChEBI" id="CHEBI:57287"/>
        <dbReference type="ChEBI" id="CHEBI:57340"/>
        <dbReference type="EC" id="3.1.2.4"/>
    </reaction>
</comment>
<dbReference type="SUPFAM" id="SSF52096">
    <property type="entry name" value="ClpP/crotonase"/>
    <property type="match status" value="1"/>
</dbReference>
<dbReference type="EnsemblMetazoa" id="XM_050655199.1">
    <property type="protein sequence ID" value="XP_050511156.1"/>
    <property type="gene ID" value="LOC114326753"/>
</dbReference>
<dbReference type="Pfam" id="PF16113">
    <property type="entry name" value="ECH_2"/>
    <property type="match status" value="1"/>
</dbReference>
<gene>
    <name evidence="11" type="primary">LOC114326753</name>
</gene>
<reference evidence="9" key="2">
    <citation type="submission" date="2025-05" db="UniProtKB">
        <authorList>
            <consortium name="EnsemblMetazoa"/>
        </authorList>
    </citation>
    <scope>IDENTIFICATION</scope>
</reference>
<organism evidence="11">
    <name type="scientific">Diabrotica virgifera virgifera</name>
    <name type="common">western corn rootworm</name>
    <dbReference type="NCBI Taxonomy" id="50390"/>
    <lineage>
        <taxon>Eukaryota</taxon>
        <taxon>Metazoa</taxon>
        <taxon>Ecdysozoa</taxon>
        <taxon>Arthropoda</taxon>
        <taxon>Hexapoda</taxon>
        <taxon>Insecta</taxon>
        <taxon>Pterygota</taxon>
        <taxon>Neoptera</taxon>
        <taxon>Endopterygota</taxon>
        <taxon>Coleoptera</taxon>
        <taxon>Polyphaga</taxon>
        <taxon>Cucujiformia</taxon>
        <taxon>Chrysomeloidea</taxon>
        <taxon>Chrysomelidae</taxon>
        <taxon>Galerucinae</taxon>
        <taxon>Diabroticina</taxon>
        <taxon>Diabroticites</taxon>
        <taxon>Diabrotica</taxon>
    </lineage>
</organism>
<evidence type="ECO:0000313" key="9">
    <source>
        <dbReference type="EnsemblMetazoa" id="XP_028130983.1"/>
    </source>
</evidence>
<dbReference type="UniPathway" id="UPA00362"/>
<keyword evidence="5" id="KW-0378">Hydrolase</keyword>
<reference evidence="11" key="1">
    <citation type="submission" date="2025-04" db="UniProtKB">
        <authorList>
            <consortium name="RefSeq"/>
        </authorList>
    </citation>
    <scope>IDENTIFICATION</scope>
    <source>
        <tissue evidence="11">Whole insect</tissue>
    </source>
</reference>
<dbReference type="RefSeq" id="XP_028130983.1">
    <property type="nucleotide sequence ID" value="XM_028275182.1"/>
</dbReference>
<dbReference type="InterPro" id="IPR032259">
    <property type="entry name" value="HIBYL-CoA-H"/>
</dbReference>
<name>A0A6P7FBY3_DIAVI</name>
<accession>A0A6P7FBY3</accession>
<dbReference type="OrthoDB" id="1737613at2759"/>
<dbReference type="GeneID" id="114326753"/>
<dbReference type="GO" id="GO:0003860">
    <property type="term" value="F:3-hydroxyisobutyryl-CoA hydrolase activity"/>
    <property type="evidence" value="ECO:0007669"/>
    <property type="project" value="UniProtKB-EC"/>
</dbReference>
<dbReference type="InParanoid" id="A0A6P7FBY3"/>
<sequence>MEAIILIKETKNTAVITLNRPRQLNAVDHKMTKTLLSILKKMEKEKKLVILKGAGKAFCSGADILRASHQKTDGMGLEDFFNWTLEINEIFFVISTYQIPLITLVNGIAFGFGAGIMTFSKFSVVTERAIFSMPECKFAFHPNAGASYFFNQSQGKLGYYLGLTGERLSGTDIVKGGFARYFCHSSKLQTLEDELINCASLKDITNILDKFSEKALPPFSLDPLTTKINECFSENTIEGIFHKLQQDSSAWATTTLKTLEKYSPTSLKVSLKQLQYGKNMDLLESLAMESNITNNFYQYSDIYEGTRVLLTDRTRTPQWNPSRLSDVDEKLINAHFNSVTDKFLRQRLTKRRDELKPSLKYKL</sequence>
<evidence type="ECO:0000256" key="5">
    <source>
        <dbReference type="ARBA" id="ARBA00022801"/>
    </source>
</evidence>
<dbReference type="PANTHER" id="PTHR43176">
    <property type="entry name" value="3-HYDROXYISOBUTYRYL-COA HYDROLASE-RELATED"/>
    <property type="match status" value="1"/>
</dbReference>
<evidence type="ECO:0000256" key="4">
    <source>
        <dbReference type="ARBA" id="ARBA00016714"/>
    </source>
</evidence>
<dbReference type="InterPro" id="IPR029045">
    <property type="entry name" value="ClpP/crotonase-like_dom_sf"/>
</dbReference>
<evidence type="ECO:0000313" key="10">
    <source>
        <dbReference type="Proteomes" id="UP001652700"/>
    </source>
</evidence>
<keyword evidence="10" id="KW-1185">Reference proteome</keyword>
<comment type="function">
    <text evidence="6">Hydrolyzes 3-hydroxyisobutyryl-CoA (HIBYL-CoA), a saline catabolite. Has high activity toward isobutyryl-CoA. Could be an isobutyryl-CoA dehydrogenase that functions in valine catabolism. Also hydrolyzes 3-hydroxypropanoyl-CoA.</text>
</comment>
<dbReference type="GO" id="GO:0005739">
    <property type="term" value="C:mitochondrion"/>
    <property type="evidence" value="ECO:0007669"/>
    <property type="project" value="TreeGrafter"/>
</dbReference>
<protein>
    <recommendedName>
        <fullName evidence="4">3-hydroxyisobutyryl-CoA hydrolase, mitochondrial</fullName>
        <ecNumber evidence="3">3.1.2.4</ecNumber>
    </recommendedName>
    <alternativeName>
        <fullName evidence="7">3-hydroxyisobutyryl-coenzyme A hydrolase</fullName>
    </alternativeName>
</protein>
<dbReference type="EnsemblMetazoa" id="XM_028275182.2">
    <property type="protein sequence ID" value="XP_028130983.1"/>
    <property type="gene ID" value="LOC114326753"/>
</dbReference>
<dbReference type="Proteomes" id="UP001652700">
    <property type="component" value="Unplaced"/>
</dbReference>
<dbReference type="RefSeq" id="XP_050511156.1">
    <property type="nucleotide sequence ID" value="XM_050655199.1"/>
</dbReference>
<dbReference type="Gene3D" id="3.90.226.10">
    <property type="entry name" value="2-enoyl-CoA Hydratase, Chain A, domain 1"/>
    <property type="match status" value="1"/>
</dbReference>
<dbReference type="GO" id="GO:0006574">
    <property type="term" value="P:L-valine catabolic process"/>
    <property type="evidence" value="ECO:0007669"/>
    <property type="project" value="UniProtKB-UniPathway"/>
</dbReference>
<dbReference type="AlphaFoldDB" id="A0A6P7FBY3"/>
<evidence type="ECO:0000256" key="2">
    <source>
        <dbReference type="ARBA" id="ARBA00005254"/>
    </source>
</evidence>
<evidence type="ECO:0000259" key="8">
    <source>
        <dbReference type="Pfam" id="PF16113"/>
    </source>
</evidence>
<comment type="similarity">
    <text evidence="2">Belongs to the enoyl-CoA hydratase/isomerase family.</text>
</comment>
<evidence type="ECO:0000256" key="7">
    <source>
        <dbReference type="ARBA" id="ARBA00031181"/>
    </source>
</evidence>
<evidence type="ECO:0000256" key="6">
    <source>
        <dbReference type="ARBA" id="ARBA00024871"/>
    </source>
</evidence>
<dbReference type="PANTHER" id="PTHR43176:SF3">
    <property type="entry name" value="3-HYDROXYISOBUTYRYL-COA HYDROLASE, MITOCHONDRIAL"/>
    <property type="match status" value="1"/>
</dbReference>
<dbReference type="CDD" id="cd06558">
    <property type="entry name" value="crotonase-like"/>
    <property type="match status" value="1"/>
</dbReference>